<dbReference type="Proteomes" id="UP001642360">
    <property type="component" value="Unassembled WGS sequence"/>
</dbReference>
<dbReference type="SUPFAM" id="SSF52743">
    <property type="entry name" value="Subtilisin-like"/>
    <property type="match status" value="1"/>
</dbReference>
<evidence type="ECO:0008006" key="7">
    <source>
        <dbReference type="Google" id="ProtNLM"/>
    </source>
</evidence>
<keyword evidence="2 3" id="KW-0732">Signal</keyword>
<gene>
    <name evidence="4" type="ORF">ILEXP_LOCUS2285</name>
    <name evidence="5" type="ORF">ILEXP_LOCUS2287</name>
</gene>
<accession>A0ABC8QSX5</accession>
<keyword evidence="6" id="KW-1185">Reference proteome</keyword>
<proteinExistence type="inferred from homology"/>
<dbReference type="PANTHER" id="PTHR10795">
    <property type="entry name" value="PROPROTEIN CONVERTASE SUBTILISIN/KEXIN"/>
    <property type="match status" value="1"/>
</dbReference>
<evidence type="ECO:0000313" key="5">
    <source>
        <dbReference type="EMBL" id="CAK9135341.1"/>
    </source>
</evidence>
<dbReference type="AlphaFoldDB" id="A0ABC8QSX5"/>
<protein>
    <recommendedName>
        <fullName evidence="7">Inhibitor I9 domain-containing protein</fullName>
    </recommendedName>
</protein>
<dbReference type="EMBL" id="CAUOFW020000703">
    <property type="protein sequence ID" value="CAK9135339.1"/>
    <property type="molecule type" value="Genomic_DNA"/>
</dbReference>
<dbReference type="InterPro" id="IPR045051">
    <property type="entry name" value="SBT"/>
</dbReference>
<evidence type="ECO:0000256" key="1">
    <source>
        <dbReference type="ARBA" id="ARBA00011073"/>
    </source>
</evidence>
<evidence type="ECO:0000256" key="2">
    <source>
        <dbReference type="ARBA" id="ARBA00022729"/>
    </source>
</evidence>
<feature type="signal peptide" evidence="3">
    <location>
        <begin position="1"/>
        <end position="27"/>
    </location>
</feature>
<reference evidence="5 6" key="1">
    <citation type="submission" date="2024-02" db="EMBL/GenBank/DDBJ databases">
        <authorList>
            <person name="Vignale AGUSTIN F."/>
            <person name="Sosa J E."/>
            <person name="Modenutti C."/>
        </authorList>
    </citation>
    <scope>NUCLEOTIDE SEQUENCE [LARGE SCALE GENOMIC DNA]</scope>
</reference>
<dbReference type="InterPro" id="IPR036852">
    <property type="entry name" value="Peptidase_S8/S53_dom_sf"/>
</dbReference>
<dbReference type="Gene3D" id="3.40.50.200">
    <property type="entry name" value="Peptidase S8/S53 domain"/>
    <property type="match status" value="1"/>
</dbReference>
<evidence type="ECO:0000313" key="4">
    <source>
        <dbReference type="EMBL" id="CAK9135339.1"/>
    </source>
</evidence>
<feature type="chain" id="PRO_5044720849" description="Inhibitor I9 domain-containing protein" evidence="3">
    <location>
        <begin position="28"/>
        <end position="152"/>
    </location>
</feature>
<dbReference type="EMBL" id="CAUOFW020000703">
    <property type="protein sequence ID" value="CAK9135341.1"/>
    <property type="molecule type" value="Genomic_DNA"/>
</dbReference>
<name>A0ABC8QSX5_9AQUA</name>
<comment type="caution">
    <text evidence="5">The sequence shown here is derived from an EMBL/GenBank/DDBJ whole genome shotgun (WGS) entry which is preliminary data.</text>
</comment>
<comment type="similarity">
    <text evidence="1">Belongs to the peptidase S8 family.</text>
</comment>
<evidence type="ECO:0000256" key="3">
    <source>
        <dbReference type="SAM" id="SignalP"/>
    </source>
</evidence>
<sequence length="152" mass="16623">MGLVEGVPLLLLFAWFLSALHVGSISAERSTYIVHMDKTFMPKALASPDYCAMVSQDELESVKKSPGFLSAYRDRHVTIDTTHTTEFLSLNTATGLWPASDYGKDVIVGVIDTGVWPESPSFRDDGMTEVKGTFKVGQEFNSSLCNLKLIGA</sequence>
<organism evidence="5 6">
    <name type="scientific">Ilex paraguariensis</name>
    <name type="common">yerba mate</name>
    <dbReference type="NCBI Taxonomy" id="185542"/>
    <lineage>
        <taxon>Eukaryota</taxon>
        <taxon>Viridiplantae</taxon>
        <taxon>Streptophyta</taxon>
        <taxon>Embryophyta</taxon>
        <taxon>Tracheophyta</taxon>
        <taxon>Spermatophyta</taxon>
        <taxon>Magnoliopsida</taxon>
        <taxon>eudicotyledons</taxon>
        <taxon>Gunneridae</taxon>
        <taxon>Pentapetalae</taxon>
        <taxon>asterids</taxon>
        <taxon>campanulids</taxon>
        <taxon>Aquifoliales</taxon>
        <taxon>Aquifoliaceae</taxon>
        <taxon>Ilex</taxon>
    </lineage>
</organism>
<evidence type="ECO:0000313" key="6">
    <source>
        <dbReference type="Proteomes" id="UP001642360"/>
    </source>
</evidence>